<evidence type="ECO:0000313" key="1">
    <source>
        <dbReference type="EMBL" id="CAF4323511.1"/>
    </source>
</evidence>
<comment type="caution">
    <text evidence="1">The sequence shown here is derived from an EMBL/GenBank/DDBJ whole genome shotgun (WGS) entry which is preliminary data.</text>
</comment>
<reference evidence="1" key="1">
    <citation type="submission" date="2021-02" db="EMBL/GenBank/DDBJ databases">
        <authorList>
            <person name="Nowell W R."/>
        </authorList>
    </citation>
    <scope>NUCLEOTIDE SEQUENCE</scope>
</reference>
<dbReference type="AlphaFoldDB" id="A0A8S2U8F5"/>
<gene>
    <name evidence="1" type="ORF">GIL414_LOCUS26798</name>
</gene>
<protein>
    <submittedName>
        <fullName evidence="1">Uncharacterized protein</fullName>
    </submittedName>
</protein>
<proteinExistence type="predicted"/>
<name>A0A8S2U8F5_9BILA</name>
<accession>A0A8S2U8F5</accession>
<organism evidence="1 2">
    <name type="scientific">Rotaria magnacalcarata</name>
    <dbReference type="NCBI Taxonomy" id="392030"/>
    <lineage>
        <taxon>Eukaryota</taxon>
        <taxon>Metazoa</taxon>
        <taxon>Spiralia</taxon>
        <taxon>Gnathifera</taxon>
        <taxon>Rotifera</taxon>
        <taxon>Eurotatoria</taxon>
        <taxon>Bdelloidea</taxon>
        <taxon>Philodinida</taxon>
        <taxon>Philodinidae</taxon>
        <taxon>Rotaria</taxon>
    </lineage>
</organism>
<dbReference type="EMBL" id="CAJOBJ010040427">
    <property type="protein sequence ID" value="CAF4323511.1"/>
    <property type="molecule type" value="Genomic_DNA"/>
</dbReference>
<dbReference type="Proteomes" id="UP000681720">
    <property type="component" value="Unassembled WGS sequence"/>
</dbReference>
<sequence>MINHRQTQLFDELFSKGIIQDWSNKLKLEVMKKEKSSTWVEICGPQVQQGQLMRQIADYSDTFDERYRVLELNSTTANFFGRKKLADSQLQATADKWINWS</sequence>
<evidence type="ECO:0000313" key="2">
    <source>
        <dbReference type="Proteomes" id="UP000681720"/>
    </source>
</evidence>
<feature type="non-terminal residue" evidence="1">
    <location>
        <position position="101"/>
    </location>
</feature>